<dbReference type="InterPro" id="IPR011250">
    <property type="entry name" value="OMP/PagP_B-barrel"/>
</dbReference>
<evidence type="ECO:0000313" key="5">
    <source>
        <dbReference type="Proteomes" id="UP000500938"/>
    </source>
</evidence>
<dbReference type="RefSeq" id="WP_171225496.1">
    <property type="nucleotide sequence ID" value="NZ_CP053085.1"/>
</dbReference>
<evidence type="ECO:0000256" key="1">
    <source>
        <dbReference type="ARBA" id="ARBA00022729"/>
    </source>
</evidence>
<keyword evidence="1 2" id="KW-0732">Signal</keyword>
<keyword evidence="5" id="KW-1185">Reference proteome</keyword>
<dbReference type="Gene3D" id="2.40.160.20">
    <property type="match status" value="1"/>
</dbReference>
<protein>
    <submittedName>
        <fullName evidence="4">Outer membrane beta-barrel protein</fullName>
    </submittedName>
</protein>
<evidence type="ECO:0000256" key="2">
    <source>
        <dbReference type="SAM" id="SignalP"/>
    </source>
</evidence>
<proteinExistence type="predicted"/>
<feature type="chain" id="PRO_5026765976" evidence="2">
    <location>
        <begin position="21"/>
        <end position="235"/>
    </location>
</feature>
<evidence type="ECO:0000259" key="3">
    <source>
        <dbReference type="Pfam" id="PF13505"/>
    </source>
</evidence>
<name>A0A6M4IMZ3_9BACT</name>
<evidence type="ECO:0000313" key="4">
    <source>
        <dbReference type="EMBL" id="QJR36063.1"/>
    </source>
</evidence>
<dbReference type="InterPro" id="IPR027385">
    <property type="entry name" value="Beta-barrel_OMP"/>
</dbReference>
<dbReference type="AlphaFoldDB" id="A0A6M4IMZ3"/>
<gene>
    <name evidence="4" type="ORF">HKW67_11355</name>
</gene>
<organism evidence="4 5">
    <name type="scientific">Gemmatimonas groenlandica</name>
    <dbReference type="NCBI Taxonomy" id="2732249"/>
    <lineage>
        <taxon>Bacteria</taxon>
        <taxon>Pseudomonadati</taxon>
        <taxon>Gemmatimonadota</taxon>
        <taxon>Gemmatimonadia</taxon>
        <taxon>Gemmatimonadales</taxon>
        <taxon>Gemmatimonadaceae</taxon>
        <taxon>Gemmatimonas</taxon>
    </lineage>
</organism>
<feature type="signal peptide" evidence="2">
    <location>
        <begin position="1"/>
        <end position="20"/>
    </location>
</feature>
<feature type="domain" description="Outer membrane protein beta-barrel" evidence="3">
    <location>
        <begin position="7"/>
        <end position="186"/>
    </location>
</feature>
<dbReference type="KEGG" id="ggr:HKW67_11355"/>
<dbReference type="Pfam" id="PF13505">
    <property type="entry name" value="OMP_b-brl"/>
    <property type="match status" value="1"/>
</dbReference>
<sequence>MNRAAGILAALALTAASVGAQIAPKQFTVTTRVGTLQAERAASLDPAALIGLDAEYALSKYLGIGTTVDVSRGNTTKKDFLTRLRFGQAAVAGGDSIRYQYVGQPVNTVNLGLAATLRYPGKKVSPFVMGGVGTYVMILDAQVNGKETRNNDVSYTGGGGIWIKLSERSGLQFDVRAVQYQGYDRNFLNPARDRTELIQPFPEDFPTPPAAKKTALNTMFTLGFRYIPGGIGGGN</sequence>
<dbReference type="Proteomes" id="UP000500938">
    <property type="component" value="Chromosome"/>
</dbReference>
<reference evidence="4 5" key="1">
    <citation type="submission" date="2020-05" db="EMBL/GenBank/DDBJ databases">
        <title>Complete genome sequence of Gemmatimonas greenlandica TET16.</title>
        <authorList>
            <person name="Zeng Y."/>
        </authorList>
    </citation>
    <scope>NUCLEOTIDE SEQUENCE [LARGE SCALE GENOMIC DNA]</scope>
    <source>
        <strain evidence="4 5">TET16</strain>
    </source>
</reference>
<dbReference type="EMBL" id="CP053085">
    <property type="protein sequence ID" value="QJR36063.1"/>
    <property type="molecule type" value="Genomic_DNA"/>
</dbReference>
<accession>A0A6M4IMZ3</accession>
<dbReference type="SUPFAM" id="SSF56925">
    <property type="entry name" value="OMPA-like"/>
    <property type="match status" value="1"/>
</dbReference>